<accession>A0ABS9K4M1</accession>
<organism evidence="1 2">
    <name type="scientific">Dechloromonas hankyongensis</name>
    <dbReference type="NCBI Taxonomy" id="2908002"/>
    <lineage>
        <taxon>Bacteria</taxon>
        <taxon>Pseudomonadati</taxon>
        <taxon>Pseudomonadota</taxon>
        <taxon>Betaproteobacteria</taxon>
        <taxon>Rhodocyclales</taxon>
        <taxon>Azonexaceae</taxon>
        <taxon>Dechloromonas</taxon>
    </lineage>
</organism>
<keyword evidence="2" id="KW-1185">Reference proteome</keyword>
<proteinExistence type="predicted"/>
<evidence type="ECO:0000313" key="1">
    <source>
        <dbReference type="EMBL" id="MCG2578113.1"/>
    </source>
</evidence>
<sequence>MIPGFEWLIEKDGWFWYGEGKDNRLVSVATKILAAAGQRVDAEEILAGLVRSRRGNYEPDRQRQYLIEPPLLIVVEVLRRVKRLKNIQYDDFFLEPSIPVETVLSDTEAAVYRLMIANGNIVSRHMLNTQLVDGGRVKFMALQVSLNSSPIYRQLDRGVFALRGAP</sequence>
<evidence type="ECO:0000313" key="2">
    <source>
        <dbReference type="Proteomes" id="UP001165384"/>
    </source>
</evidence>
<gene>
    <name evidence="1" type="ORF">LZ012_14050</name>
</gene>
<dbReference type="RefSeq" id="WP_275711788.1">
    <property type="nucleotide sequence ID" value="NZ_JAKLTN010000002.1"/>
</dbReference>
<reference evidence="1" key="1">
    <citation type="submission" date="2022-01" db="EMBL/GenBank/DDBJ databases">
        <authorList>
            <person name="Jo J.-H."/>
            <person name="Im W.-T."/>
        </authorList>
    </citation>
    <scope>NUCLEOTIDE SEQUENCE</scope>
    <source>
        <strain evidence="1">XY25</strain>
    </source>
</reference>
<protein>
    <submittedName>
        <fullName evidence="1">Uncharacterized protein</fullName>
    </submittedName>
</protein>
<dbReference type="EMBL" id="JAKLTN010000002">
    <property type="protein sequence ID" value="MCG2578113.1"/>
    <property type="molecule type" value="Genomic_DNA"/>
</dbReference>
<comment type="caution">
    <text evidence="1">The sequence shown here is derived from an EMBL/GenBank/DDBJ whole genome shotgun (WGS) entry which is preliminary data.</text>
</comment>
<name>A0ABS9K4M1_9RHOO</name>
<dbReference type="Proteomes" id="UP001165384">
    <property type="component" value="Unassembled WGS sequence"/>
</dbReference>